<dbReference type="OrthoDB" id="3342934at2759"/>
<evidence type="ECO:0008006" key="4">
    <source>
        <dbReference type="Google" id="ProtNLM"/>
    </source>
</evidence>
<dbReference type="InParanoid" id="A0A165E316"/>
<dbReference type="AlphaFoldDB" id="A0A165E316"/>
<dbReference type="STRING" id="1353952.A0A165E316"/>
<name>A0A165E316_9BASI</name>
<protein>
    <recommendedName>
        <fullName evidence="4">Glycopeptide</fullName>
    </recommendedName>
</protein>
<sequence length="160" mass="16458">MLALLSLLALPLVARVARAEQHTISFDNQCGSGTPQLILNGQVASSGAAYTASGSLSGIAYLQTGACNFNGENCSLLEFTLTSNGGAGGVSSVDVSLISPHAFSVPTGFFYDGVSECQGNGNSCDTATCGPDHAFFQPTDYTAQVQCSTNQDVNLVITFC</sequence>
<organism evidence="2 3">
    <name type="scientific">Calocera cornea HHB12733</name>
    <dbReference type="NCBI Taxonomy" id="1353952"/>
    <lineage>
        <taxon>Eukaryota</taxon>
        <taxon>Fungi</taxon>
        <taxon>Dikarya</taxon>
        <taxon>Basidiomycota</taxon>
        <taxon>Agaricomycotina</taxon>
        <taxon>Dacrymycetes</taxon>
        <taxon>Dacrymycetales</taxon>
        <taxon>Dacrymycetaceae</taxon>
        <taxon>Calocera</taxon>
    </lineage>
</organism>
<dbReference type="EMBL" id="KV424024">
    <property type="protein sequence ID" value="KZT54001.1"/>
    <property type="molecule type" value="Genomic_DNA"/>
</dbReference>
<dbReference type="Proteomes" id="UP000076842">
    <property type="component" value="Unassembled WGS sequence"/>
</dbReference>
<reference evidence="2 3" key="1">
    <citation type="journal article" date="2016" name="Mol. Biol. Evol.">
        <title>Comparative Genomics of Early-Diverging Mushroom-Forming Fungi Provides Insights into the Origins of Lignocellulose Decay Capabilities.</title>
        <authorList>
            <person name="Nagy L.G."/>
            <person name="Riley R."/>
            <person name="Tritt A."/>
            <person name="Adam C."/>
            <person name="Daum C."/>
            <person name="Floudas D."/>
            <person name="Sun H."/>
            <person name="Yadav J.S."/>
            <person name="Pangilinan J."/>
            <person name="Larsson K.H."/>
            <person name="Matsuura K."/>
            <person name="Barry K."/>
            <person name="Labutti K."/>
            <person name="Kuo R."/>
            <person name="Ohm R.A."/>
            <person name="Bhattacharya S.S."/>
            <person name="Shirouzu T."/>
            <person name="Yoshinaga Y."/>
            <person name="Martin F.M."/>
            <person name="Grigoriev I.V."/>
            <person name="Hibbett D.S."/>
        </authorList>
    </citation>
    <scope>NUCLEOTIDE SEQUENCE [LARGE SCALE GENOMIC DNA]</scope>
    <source>
        <strain evidence="2 3">HHB12733</strain>
    </source>
</reference>
<proteinExistence type="predicted"/>
<evidence type="ECO:0000313" key="2">
    <source>
        <dbReference type="EMBL" id="KZT54001.1"/>
    </source>
</evidence>
<accession>A0A165E316</accession>
<evidence type="ECO:0000313" key="3">
    <source>
        <dbReference type="Proteomes" id="UP000076842"/>
    </source>
</evidence>
<dbReference type="InterPro" id="IPR037176">
    <property type="entry name" value="Osmotin/thaumatin-like_sf"/>
</dbReference>
<feature type="non-terminal residue" evidence="2">
    <location>
        <position position="160"/>
    </location>
</feature>
<keyword evidence="3" id="KW-1185">Reference proteome</keyword>
<dbReference type="SUPFAM" id="SSF49870">
    <property type="entry name" value="Osmotin, thaumatin-like protein"/>
    <property type="match status" value="1"/>
</dbReference>
<feature type="chain" id="PRO_5007856985" description="Glycopeptide" evidence="1">
    <location>
        <begin position="20"/>
        <end position="160"/>
    </location>
</feature>
<gene>
    <name evidence="2" type="ORF">CALCODRAFT_439347</name>
</gene>
<feature type="signal peptide" evidence="1">
    <location>
        <begin position="1"/>
        <end position="19"/>
    </location>
</feature>
<evidence type="ECO:0000256" key="1">
    <source>
        <dbReference type="SAM" id="SignalP"/>
    </source>
</evidence>
<keyword evidence="1" id="KW-0732">Signal</keyword>